<feature type="binding site" evidence="8">
    <location>
        <begin position="240"/>
        <end position="244"/>
    </location>
    <ligand>
        <name>GTP</name>
        <dbReference type="ChEBI" id="CHEBI:37565"/>
        <label>2</label>
    </ligand>
</feature>
<feature type="domain" description="G" evidence="10">
    <location>
        <begin position="188"/>
        <end position="309"/>
    </location>
</feature>
<dbReference type="PANTHER" id="PTHR43834:SF6">
    <property type="entry name" value="GTPASE DER"/>
    <property type="match status" value="1"/>
</dbReference>
<dbReference type="CDD" id="cd01894">
    <property type="entry name" value="EngA1"/>
    <property type="match status" value="1"/>
</dbReference>
<evidence type="ECO:0000256" key="5">
    <source>
        <dbReference type="ARBA" id="ARBA00022741"/>
    </source>
</evidence>
<dbReference type="Proteomes" id="UP000066321">
    <property type="component" value="Chromosome"/>
</dbReference>
<dbReference type="PRINTS" id="PR00326">
    <property type="entry name" value="GTP1OBG"/>
</dbReference>
<dbReference type="KEGG" id="baph:IX46_03135"/>
<accession>A0A0M4HEQ9</accession>
<dbReference type="GO" id="GO:0043022">
    <property type="term" value="F:ribosome binding"/>
    <property type="evidence" value="ECO:0007669"/>
    <property type="project" value="TreeGrafter"/>
</dbReference>
<sequence>MLPIIALIGRTNVGKSTLFNVLTKKRNALVSNHSGLTRDRNYDFYYQEKNKKFILVDTAGFNFEWKPIKTKAYTQTLIAIKEADLILFMVNAREGILPEEYEILKIIRKNQKKLFLLINKIDGIKEIEKINEFYSLGCKKTIKISASHKQGINSFINKHLIPWIELTFKQESKKITNKEIKLENIPIKITFIGKPNVGKSTLINRLTMQNRIITSNIPGTTLDTISVSMKYNDKNYILIDTAGTSKKKRKKNKIEKISMIKTLEAIEKTNIILLIIDAKQEQKKICNQNLLLTNITEKFGKPLIIIVNKWDLLNLSEQNKFKKLINYKLKNLFFFKIHFVSALKARKVFEIFQLIEKICKSYETKINTSKLMKTMQDATKKHQPPIIKGRRIKLKYIHLGSSNPIQIIIHGNQTKQLSLTYKKYLKNFIYNSLKIDGIPMRIKFKDIKNPYI</sequence>
<dbReference type="SUPFAM" id="SSF52540">
    <property type="entry name" value="P-loop containing nucleoside triphosphate hydrolases"/>
    <property type="match status" value="2"/>
</dbReference>
<feature type="binding site" evidence="8">
    <location>
        <begin position="193"/>
        <end position="200"/>
    </location>
    <ligand>
        <name>GTP</name>
        <dbReference type="ChEBI" id="CHEBI:37565"/>
        <label>2</label>
    </ligand>
</feature>
<evidence type="ECO:0000259" key="11">
    <source>
        <dbReference type="Pfam" id="PF14714"/>
    </source>
</evidence>
<dbReference type="NCBIfam" id="TIGR00231">
    <property type="entry name" value="small_GTP"/>
    <property type="match status" value="2"/>
</dbReference>
<evidence type="ECO:0000313" key="13">
    <source>
        <dbReference type="Proteomes" id="UP000066321"/>
    </source>
</evidence>
<feature type="domain" description="GTPase Der C-terminal KH-domain-like" evidence="11">
    <location>
        <begin position="365"/>
        <end position="445"/>
    </location>
</feature>
<evidence type="ECO:0000256" key="4">
    <source>
        <dbReference type="ARBA" id="ARBA00022737"/>
    </source>
</evidence>
<comment type="subunit">
    <text evidence="8">Associates with the 50S ribosomal subunit.</text>
</comment>
<dbReference type="HAMAP" id="MF_00195">
    <property type="entry name" value="GTPase_Der"/>
    <property type="match status" value="1"/>
</dbReference>
<dbReference type="PANTHER" id="PTHR43834">
    <property type="entry name" value="GTPASE DER"/>
    <property type="match status" value="1"/>
</dbReference>
<feature type="binding site" evidence="8">
    <location>
        <begin position="119"/>
        <end position="122"/>
    </location>
    <ligand>
        <name>GTP</name>
        <dbReference type="ChEBI" id="CHEBI:37565"/>
        <label>1</label>
    </ligand>
</feature>
<dbReference type="Gene3D" id="3.40.50.300">
    <property type="entry name" value="P-loop containing nucleotide triphosphate hydrolases"/>
    <property type="match status" value="2"/>
</dbReference>
<dbReference type="InterPro" id="IPR032859">
    <property type="entry name" value="KH_dom-like"/>
</dbReference>
<feature type="domain" description="G" evidence="10">
    <location>
        <begin position="5"/>
        <end position="120"/>
    </location>
</feature>
<dbReference type="InterPro" id="IPR027417">
    <property type="entry name" value="P-loop_NTPase"/>
</dbReference>
<dbReference type="RefSeq" id="WP_053940513.1">
    <property type="nucleotide sequence ID" value="NZ_CP009253.1"/>
</dbReference>
<dbReference type="InterPro" id="IPR016484">
    <property type="entry name" value="GTPase_Der"/>
</dbReference>
<name>A0A0M4HEQ9_9GAMM</name>
<dbReference type="NCBIfam" id="TIGR03594">
    <property type="entry name" value="GTPase_EngA"/>
    <property type="match status" value="1"/>
</dbReference>
<evidence type="ECO:0000313" key="12">
    <source>
        <dbReference type="EMBL" id="ALD15523.1"/>
    </source>
</evidence>
<evidence type="ECO:0000256" key="3">
    <source>
        <dbReference type="ARBA" id="ARBA00022517"/>
    </source>
</evidence>
<dbReference type="OrthoDB" id="9805918at2"/>
<evidence type="ECO:0000256" key="2">
    <source>
        <dbReference type="ARBA" id="ARBA00020953"/>
    </source>
</evidence>
<proteinExistence type="inferred from homology"/>
<dbReference type="InterPro" id="IPR006073">
    <property type="entry name" value="GTP-bd"/>
</dbReference>
<evidence type="ECO:0000256" key="8">
    <source>
        <dbReference type="HAMAP-Rule" id="MF_00195"/>
    </source>
</evidence>
<dbReference type="Gene3D" id="3.30.300.20">
    <property type="match status" value="1"/>
</dbReference>
<dbReference type="STRING" id="1265350.IX46_03135"/>
<evidence type="ECO:0000259" key="10">
    <source>
        <dbReference type="Pfam" id="PF01926"/>
    </source>
</evidence>
<dbReference type="InterPro" id="IPR005225">
    <property type="entry name" value="Small_GTP-bd"/>
</dbReference>
<keyword evidence="4 9" id="KW-0677">Repeat</keyword>
<keyword evidence="6 8" id="KW-0342">GTP-binding</keyword>
<dbReference type="GO" id="GO:0005525">
    <property type="term" value="F:GTP binding"/>
    <property type="evidence" value="ECO:0007669"/>
    <property type="project" value="UniProtKB-UniRule"/>
</dbReference>
<keyword evidence="5 8" id="KW-0547">Nucleotide-binding</keyword>
<feature type="binding site" evidence="8">
    <location>
        <begin position="308"/>
        <end position="311"/>
    </location>
    <ligand>
        <name>GTP</name>
        <dbReference type="ChEBI" id="CHEBI:37565"/>
        <label>2</label>
    </ligand>
</feature>
<dbReference type="AlphaFoldDB" id="A0A0M4HEQ9"/>
<gene>
    <name evidence="8" type="primary">der</name>
    <name evidence="12" type="ORF">IX46_03135</name>
</gene>
<dbReference type="GO" id="GO:0042254">
    <property type="term" value="P:ribosome biogenesis"/>
    <property type="evidence" value="ECO:0007669"/>
    <property type="project" value="UniProtKB-KW"/>
</dbReference>
<reference evidence="12 13" key="1">
    <citation type="journal article" date="2015" name="J Genomics">
        <title>Whole Genome Sequence of the Soybean Aphid Endosymbiont Buchnera aphidicola and Genetic Differentiation among Biotype-Specific Strains.</title>
        <authorList>
            <person name="Cassone B.J."/>
            <person name="Wenger J.A."/>
            <person name="Michel A.P."/>
        </authorList>
    </citation>
    <scope>NUCLEOTIDE SEQUENCE [LARGE SCALE GENOMIC DNA]</scope>
    <source>
        <strain evidence="12 13">BAg</strain>
    </source>
</reference>
<feature type="binding site" evidence="8">
    <location>
        <begin position="9"/>
        <end position="16"/>
    </location>
    <ligand>
        <name>GTP</name>
        <dbReference type="ChEBI" id="CHEBI:37565"/>
        <label>1</label>
    </ligand>
</feature>
<dbReference type="InterPro" id="IPR015946">
    <property type="entry name" value="KH_dom-like_a/b"/>
</dbReference>
<evidence type="ECO:0000256" key="9">
    <source>
        <dbReference type="RuleBase" id="RU004481"/>
    </source>
</evidence>
<dbReference type="Pfam" id="PF14714">
    <property type="entry name" value="KH_dom-like"/>
    <property type="match status" value="1"/>
</dbReference>
<dbReference type="EMBL" id="CP009253">
    <property type="protein sequence ID" value="ALD15523.1"/>
    <property type="molecule type" value="Genomic_DNA"/>
</dbReference>
<dbReference type="Pfam" id="PF01926">
    <property type="entry name" value="MMR_HSR1"/>
    <property type="match status" value="2"/>
</dbReference>
<comment type="function">
    <text evidence="8 9">GTPase that plays an essential role in the late steps of ribosome biogenesis.</text>
</comment>
<evidence type="ECO:0000256" key="6">
    <source>
        <dbReference type="ARBA" id="ARBA00023134"/>
    </source>
</evidence>
<evidence type="ECO:0000256" key="1">
    <source>
        <dbReference type="ARBA" id="ARBA00008279"/>
    </source>
</evidence>
<comment type="similarity">
    <text evidence="1 8 9">Belongs to the TRAFAC class TrmE-Era-EngA-EngB-Septin-like GTPase superfamily. EngA (Der) GTPase family.</text>
</comment>
<organism evidence="12 13">
    <name type="scientific">Buchnera aphidicola</name>
    <name type="common">Aphis glycines</name>
    <dbReference type="NCBI Taxonomy" id="1265350"/>
    <lineage>
        <taxon>Bacteria</taxon>
        <taxon>Pseudomonadati</taxon>
        <taxon>Pseudomonadota</taxon>
        <taxon>Gammaproteobacteria</taxon>
        <taxon>Enterobacterales</taxon>
        <taxon>Erwiniaceae</taxon>
        <taxon>Buchnera</taxon>
    </lineage>
</organism>
<feature type="binding site" evidence="8">
    <location>
        <begin position="57"/>
        <end position="61"/>
    </location>
    <ligand>
        <name>GTP</name>
        <dbReference type="ChEBI" id="CHEBI:37565"/>
        <label>1</label>
    </ligand>
</feature>
<dbReference type="PATRIC" id="fig|1265350.3.peg.589"/>
<protein>
    <recommendedName>
        <fullName evidence="2 8">GTPase Der</fullName>
    </recommendedName>
    <alternativeName>
        <fullName evidence="7 8">GTP-binding protein EngA</fullName>
    </alternativeName>
</protein>
<keyword evidence="3 8" id="KW-0690">Ribosome biogenesis</keyword>
<dbReference type="PIRSF" id="PIRSF006485">
    <property type="entry name" value="GTP-binding_EngA"/>
    <property type="match status" value="1"/>
</dbReference>
<evidence type="ECO:0000256" key="7">
    <source>
        <dbReference type="ARBA" id="ARBA00032345"/>
    </source>
</evidence>